<dbReference type="AlphaFoldDB" id="A0A835P440"/>
<proteinExistence type="predicted"/>
<dbReference type="EMBL" id="JADCNM010000596">
    <property type="protein sequence ID" value="KAG0446256.1"/>
    <property type="molecule type" value="Genomic_DNA"/>
</dbReference>
<dbReference type="EMBL" id="JADCNL010000595">
    <property type="protein sequence ID" value="KAG0446262.1"/>
    <property type="molecule type" value="Genomic_DNA"/>
</dbReference>
<dbReference type="Proteomes" id="UP000636800">
    <property type="component" value="Unassembled WGS sequence"/>
</dbReference>
<evidence type="ECO:0000313" key="1">
    <source>
        <dbReference type="EMBL" id="KAG0446256.1"/>
    </source>
</evidence>
<protein>
    <submittedName>
        <fullName evidence="1">Uncharacterized protein</fullName>
    </submittedName>
</protein>
<comment type="caution">
    <text evidence="1">The sequence shown here is derived from an EMBL/GenBank/DDBJ whole genome shotgun (WGS) entry which is preliminary data.</text>
</comment>
<dbReference type="Proteomes" id="UP000639772">
    <property type="component" value="Unassembled WGS sequence"/>
</dbReference>
<evidence type="ECO:0000313" key="4">
    <source>
        <dbReference type="Proteomes" id="UP000639772"/>
    </source>
</evidence>
<keyword evidence="3" id="KW-1185">Reference proteome</keyword>
<evidence type="ECO:0000313" key="3">
    <source>
        <dbReference type="Proteomes" id="UP000636800"/>
    </source>
</evidence>
<sequence>MDYDDIADHTPKKNVVPCHDHTLLMVPLGKPTWLVSPSFLDLVTPESQQRIKQYDHIQMAG</sequence>
<name>A0A835P440_VANPL</name>
<accession>A0A835P440</accession>
<organism evidence="1 4">
    <name type="scientific">Vanilla planifolia</name>
    <name type="common">Vanilla</name>
    <dbReference type="NCBI Taxonomy" id="51239"/>
    <lineage>
        <taxon>Eukaryota</taxon>
        <taxon>Viridiplantae</taxon>
        <taxon>Streptophyta</taxon>
        <taxon>Embryophyta</taxon>
        <taxon>Tracheophyta</taxon>
        <taxon>Spermatophyta</taxon>
        <taxon>Magnoliopsida</taxon>
        <taxon>Liliopsida</taxon>
        <taxon>Asparagales</taxon>
        <taxon>Orchidaceae</taxon>
        <taxon>Vanilloideae</taxon>
        <taxon>Vanilleae</taxon>
        <taxon>Vanilla</taxon>
    </lineage>
</organism>
<gene>
    <name evidence="2" type="ORF">HPP92_028921</name>
    <name evidence="1" type="ORF">HPP92_028931</name>
</gene>
<reference evidence="3 4" key="1">
    <citation type="journal article" date="2020" name="Nat. Food">
        <title>A phased Vanilla planifolia genome enables genetic improvement of flavour and production.</title>
        <authorList>
            <person name="Hasing T."/>
            <person name="Tang H."/>
            <person name="Brym M."/>
            <person name="Khazi F."/>
            <person name="Huang T."/>
            <person name="Chambers A.H."/>
        </authorList>
    </citation>
    <scope>NUCLEOTIDE SEQUENCE [LARGE SCALE GENOMIC DNA]</scope>
    <source>
        <tissue evidence="1">Leaf</tissue>
    </source>
</reference>
<evidence type="ECO:0000313" key="2">
    <source>
        <dbReference type="EMBL" id="KAG0446262.1"/>
    </source>
</evidence>